<organism evidence="1 2">
    <name type="scientific">Metabacillus hrfriensis</name>
    <dbReference type="NCBI Taxonomy" id="3048891"/>
    <lineage>
        <taxon>Bacteria</taxon>
        <taxon>Bacillati</taxon>
        <taxon>Bacillota</taxon>
        <taxon>Bacilli</taxon>
        <taxon>Bacillales</taxon>
        <taxon>Bacillaceae</taxon>
        <taxon>Metabacillus</taxon>
    </lineage>
</organism>
<accession>A0ACD4RD10</accession>
<evidence type="ECO:0000313" key="2">
    <source>
        <dbReference type="Proteomes" id="UP001226091"/>
    </source>
</evidence>
<dbReference type="Proteomes" id="UP001226091">
    <property type="component" value="Chromosome"/>
</dbReference>
<name>A0ACD4RD10_9BACI</name>
<dbReference type="EMBL" id="CP126116">
    <property type="protein sequence ID" value="WHZ58314.1"/>
    <property type="molecule type" value="Genomic_DNA"/>
</dbReference>
<protein>
    <submittedName>
        <fullName evidence="1">Uncharacterized protein</fullName>
    </submittedName>
</protein>
<reference evidence="2" key="1">
    <citation type="journal article" date="2025" name="Aquaculture">
        <title>Assessment of the bioflocculant production and safety properties of Metabacillus hrfriensis sp. nov. based on phenotypic and whole-genome sequencing analysis.</title>
        <authorList>
            <person name="Zhang R."/>
            <person name="Zhao Z."/>
            <person name="Luo L."/>
            <person name="Wang S."/>
            <person name="Guo K."/>
            <person name="Xu W."/>
        </authorList>
    </citation>
    <scope>NUCLEOTIDE SEQUENCE [LARGE SCALE GENOMIC DNA]</scope>
    <source>
        <strain evidence="2">CT-WN-B3</strain>
    </source>
</reference>
<keyword evidence="2" id="KW-1185">Reference proteome</keyword>
<sequence>MKPETALRRLGETELIFSALGLGTWQSAKAAKCLPCSLKTYAAAY</sequence>
<proteinExistence type="predicted"/>
<gene>
    <name evidence="1" type="ORF">QLQ22_02765</name>
</gene>
<evidence type="ECO:0000313" key="1">
    <source>
        <dbReference type="EMBL" id="WHZ58314.1"/>
    </source>
</evidence>